<feature type="domain" description="RecX third three-helical" evidence="8">
    <location>
        <begin position="139"/>
        <end position="185"/>
    </location>
</feature>
<name>A0A929RPJ8_9ACTO</name>
<dbReference type="InterPro" id="IPR003783">
    <property type="entry name" value="Regulatory_RecX"/>
</dbReference>
<dbReference type="InterPro" id="IPR036388">
    <property type="entry name" value="WH-like_DNA-bd_sf"/>
</dbReference>
<comment type="function">
    <text evidence="5">Modulates RecA activity.</text>
</comment>
<dbReference type="InterPro" id="IPR053925">
    <property type="entry name" value="RecX_HTH_3rd"/>
</dbReference>
<proteinExistence type="inferred from homology"/>
<organism evidence="9 10">
    <name type="scientific">Actinomyces bouchesdurhonensis</name>
    <dbReference type="NCBI Taxonomy" id="1852361"/>
    <lineage>
        <taxon>Bacteria</taxon>
        <taxon>Bacillati</taxon>
        <taxon>Actinomycetota</taxon>
        <taxon>Actinomycetes</taxon>
        <taxon>Actinomycetales</taxon>
        <taxon>Actinomycetaceae</taxon>
        <taxon>Actinomyces</taxon>
    </lineage>
</organism>
<evidence type="ECO:0000313" key="10">
    <source>
        <dbReference type="Proteomes" id="UP000759246"/>
    </source>
</evidence>
<sequence length="210" mass="23415">MVRYLDPEDHPELGEERHRRSSPGERLARARERNAALTGAEAIEAAREVALRKLDVRACSRAELTAAIETRGFSPQLALGVVDRLEAVGLVDDQAYADAFVRSRFSATGVSRRALREILRRKGLDSDTIECALSQIDRDDEAERARQLVARKARSLAAVPRDTAYRRLCSMLARKGYSSSVASNVVRDALDEWHAGGAEDEDRWSWEVPV</sequence>
<evidence type="ECO:0000256" key="5">
    <source>
        <dbReference type="HAMAP-Rule" id="MF_01114"/>
    </source>
</evidence>
<dbReference type="PANTHER" id="PTHR33602">
    <property type="entry name" value="REGULATORY PROTEIN RECX FAMILY PROTEIN"/>
    <property type="match status" value="1"/>
</dbReference>
<dbReference type="RefSeq" id="WP_073983445.1">
    <property type="nucleotide sequence ID" value="NZ_CAUTSL010000010.1"/>
</dbReference>
<comment type="caution">
    <text evidence="9">The sequence shown here is derived from an EMBL/GenBank/DDBJ whole genome shotgun (WGS) entry which is preliminary data.</text>
</comment>
<evidence type="ECO:0000256" key="3">
    <source>
        <dbReference type="ARBA" id="ARBA00018111"/>
    </source>
</evidence>
<dbReference type="Proteomes" id="UP000759246">
    <property type="component" value="Unassembled WGS sequence"/>
</dbReference>
<evidence type="ECO:0000259" key="7">
    <source>
        <dbReference type="Pfam" id="PF02631"/>
    </source>
</evidence>
<dbReference type="PANTHER" id="PTHR33602:SF1">
    <property type="entry name" value="REGULATORY PROTEIN RECX FAMILY PROTEIN"/>
    <property type="match status" value="1"/>
</dbReference>
<dbReference type="GO" id="GO:0005737">
    <property type="term" value="C:cytoplasm"/>
    <property type="evidence" value="ECO:0007669"/>
    <property type="project" value="UniProtKB-SubCell"/>
</dbReference>
<feature type="domain" description="RecX second three-helical" evidence="7">
    <location>
        <begin position="92"/>
        <end position="133"/>
    </location>
</feature>
<evidence type="ECO:0000313" key="9">
    <source>
        <dbReference type="EMBL" id="MBF0966031.1"/>
    </source>
</evidence>
<dbReference type="Pfam" id="PF02631">
    <property type="entry name" value="RecX_HTH2"/>
    <property type="match status" value="1"/>
</dbReference>
<dbReference type="InterPro" id="IPR053924">
    <property type="entry name" value="RecX_HTH_2nd"/>
</dbReference>
<dbReference type="Gene3D" id="1.10.10.10">
    <property type="entry name" value="Winged helix-like DNA-binding domain superfamily/Winged helix DNA-binding domain"/>
    <property type="match status" value="2"/>
</dbReference>
<evidence type="ECO:0000256" key="6">
    <source>
        <dbReference type="SAM" id="MobiDB-lite"/>
    </source>
</evidence>
<gene>
    <name evidence="5" type="primary">recX</name>
    <name evidence="9" type="ORF">HXK09_02490</name>
</gene>
<feature type="region of interest" description="Disordered" evidence="6">
    <location>
        <begin position="1"/>
        <end position="27"/>
    </location>
</feature>
<evidence type="ECO:0000256" key="4">
    <source>
        <dbReference type="ARBA" id="ARBA00022490"/>
    </source>
</evidence>
<dbReference type="OrthoDB" id="5244465at2"/>
<dbReference type="AlphaFoldDB" id="A0A929RPJ8"/>
<evidence type="ECO:0000259" key="8">
    <source>
        <dbReference type="Pfam" id="PF21981"/>
    </source>
</evidence>
<keyword evidence="4 5" id="KW-0963">Cytoplasm</keyword>
<accession>A0A929RPJ8</accession>
<evidence type="ECO:0000256" key="1">
    <source>
        <dbReference type="ARBA" id="ARBA00004496"/>
    </source>
</evidence>
<evidence type="ECO:0000256" key="2">
    <source>
        <dbReference type="ARBA" id="ARBA00009695"/>
    </source>
</evidence>
<dbReference type="Pfam" id="PF21981">
    <property type="entry name" value="RecX_HTH3"/>
    <property type="match status" value="1"/>
</dbReference>
<dbReference type="GO" id="GO:0006282">
    <property type="term" value="P:regulation of DNA repair"/>
    <property type="evidence" value="ECO:0007669"/>
    <property type="project" value="UniProtKB-UniRule"/>
</dbReference>
<comment type="subcellular location">
    <subcellularLocation>
        <location evidence="1 5">Cytoplasm</location>
    </subcellularLocation>
</comment>
<dbReference type="HAMAP" id="MF_01114">
    <property type="entry name" value="RecX"/>
    <property type="match status" value="1"/>
</dbReference>
<protein>
    <recommendedName>
        <fullName evidence="3 5">Regulatory protein RecX</fullName>
    </recommendedName>
</protein>
<dbReference type="EMBL" id="JABZGF010000037">
    <property type="protein sequence ID" value="MBF0966031.1"/>
    <property type="molecule type" value="Genomic_DNA"/>
</dbReference>
<comment type="similarity">
    <text evidence="2 5">Belongs to the RecX family.</text>
</comment>
<reference evidence="9" key="1">
    <citation type="submission" date="2020-04" db="EMBL/GenBank/DDBJ databases">
        <title>Deep metagenomics examines the oral microbiome during advanced dental caries in children, revealing novel taxa and co-occurrences with host molecules.</title>
        <authorList>
            <person name="Baker J.L."/>
            <person name="Morton J.T."/>
            <person name="Dinis M."/>
            <person name="Alvarez R."/>
            <person name="Tran N.C."/>
            <person name="Knight R."/>
            <person name="Edlund A."/>
        </authorList>
    </citation>
    <scope>NUCLEOTIDE SEQUENCE</scope>
    <source>
        <strain evidence="9">JCVI_30_bin.13</strain>
    </source>
</reference>